<keyword evidence="4" id="KW-0804">Transcription</keyword>
<dbReference type="PRINTS" id="PR00046">
    <property type="entry name" value="SIGMA70FCT"/>
</dbReference>
<dbReference type="Pfam" id="PF04545">
    <property type="entry name" value="Sigma70_r4"/>
    <property type="match status" value="1"/>
</dbReference>
<evidence type="ECO:0000256" key="1">
    <source>
        <dbReference type="ARBA" id="ARBA00023015"/>
    </source>
</evidence>
<dbReference type="InterPro" id="IPR000943">
    <property type="entry name" value="RNA_pol_sigma70"/>
</dbReference>
<dbReference type="EMBL" id="JAGSNF010000019">
    <property type="protein sequence ID" value="MBR7744295.1"/>
    <property type="molecule type" value="Genomic_DNA"/>
</dbReference>
<proteinExistence type="predicted"/>
<keyword evidence="2" id="KW-0731">Sigma factor</keyword>
<dbReference type="PANTHER" id="PTHR30385:SF4">
    <property type="entry name" value="RNA POLYMERASE SIGMA-E FACTOR"/>
    <property type="match status" value="1"/>
</dbReference>
<evidence type="ECO:0000313" key="8">
    <source>
        <dbReference type="EMBL" id="MBR7744295.1"/>
    </source>
</evidence>
<accession>A0A941D9M1</accession>
<dbReference type="SUPFAM" id="SSF88659">
    <property type="entry name" value="Sigma3 and sigma4 domains of RNA polymerase sigma factors"/>
    <property type="match status" value="2"/>
</dbReference>
<dbReference type="Gene3D" id="1.20.120.1810">
    <property type="match status" value="1"/>
</dbReference>
<dbReference type="GO" id="GO:0006352">
    <property type="term" value="P:DNA-templated transcription initiation"/>
    <property type="evidence" value="ECO:0007669"/>
    <property type="project" value="InterPro"/>
</dbReference>
<dbReference type="InterPro" id="IPR014284">
    <property type="entry name" value="RNA_pol_sigma-70_dom"/>
</dbReference>
<evidence type="ECO:0000259" key="6">
    <source>
        <dbReference type="Pfam" id="PF04542"/>
    </source>
</evidence>
<dbReference type="NCBIfam" id="TIGR02937">
    <property type="entry name" value="sigma70-ECF"/>
    <property type="match status" value="1"/>
</dbReference>
<dbReference type="Proteomes" id="UP000677016">
    <property type="component" value="Unassembled WGS sequence"/>
</dbReference>
<feature type="domain" description="RNA polymerase sigma-70 region 4" evidence="7">
    <location>
        <begin position="199"/>
        <end position="246"/>
    </location>
</feature>
<keyword evidence="1" id="KW-0805">Transcription regulation</keyword>
<evidence type="ECO:0000313" key="9">
    <source>
        <dbReference type="Proteomes" id="UP000677016"/>
    </source>
</evidence>
<dbReference type="InterPro" id="IPR013324">
    <property type="entry name" value="RNA_pol_sigma_r3/r4-like"/>
</dbReference>
<reference evidence="8" key="1">
    <citation type="submission" date="2021-04" db="EMBL/GenBank/DDBJ databases">
        <title>Phycicoccus avicenniae sp. nov., a novel endophytic actinomycetes isolated from branch of Avicennia mariana.</title>
        <authorList>
            <person name="Tuo L."/>
        </authorList>
    </citation>
    <scope>NUCLEOTIDE SEQUENCE</scope>
    <source>
        <strain evidence="8">BSK3Z-2</strain>
    </source>
</reference>
<organism evidence="8 9">
    <name type="scientific">Phycicoccus avicenniae</name>
    <dbReference type="NCBI Taxonomy" id="2828860"/>
    <lineage>
        <taxon>Bacteria</taxon>
        <taxon>Bacillati</taxon>
        <taxon>Actinomycetota</taxon>
        <taxon>Actinomycetes</taxon>
        <taxon>Micrococcales</taxon>
        <taxon>Intrasporangiaceae</taxon>
        <taxon>Phycicoccus</taxon>
    </lineage>
</organism>
<comment type="caution">
    <text evidence="8">The sequence shown here is derived from an EMBL/GenBank/DDBJ whole genome shotgun (WGS) entry which is preliminary data.</text>
</comment>
<evidence type="ECO:0000259" key="7">
    <source>
        <dbReference type="Pfam" id="PF04545"/>
    </source>
</evidence>
<dbReference type="AlphaFoldDB" id="A0A941D9M1"/>
<dbReference type="GO" id="GO:0016987">
    <property type="term" value="F:sigma factor activity"/>
    <property type="evidence" value="ECO:0007669"/>
    <property type="project" value="UniProtKB-KW"/>
</dbReference>
<gene>
    <name evidence="8" type="ORF">KC207_13455</name>
</gene>
<dbReference type="SUPFAM" id="SSF88946">
    <property type="entry name" value="Sigma2 domain of RNA polymerase sigma factors"/>
    <property type="match status" value="1"/>
</dbReference>
<dbReference type="PANTHER" id="PTHR30385">
    <property type="entry name" value="SIGMA FACTOR F FLAGELLAR"/>
    <property type="match status" value="1"/>
</dbReference>
<dbReference type="CDD" id="cd06171">
    <property type="entry name" value="Sigma70_r4"/>
    <property type="match status" value="1"/>
</dbReference>
<feature type="domain" description="RNA polymerase sigma-70 region 2" evidence="6">
    <location>
        <begin position="36"/>
        <end position="104"/>
    </location>
</feature>
<evidence type="ECO:0000256" key="3">
    <source>
        <dbReference type="ARBA" id="ARBA00023125"/>
    </source>
</evidence>
<dbReference type="Pfam" id="PF04539">
    <property type="entry name" value="Sigma70_r3"/>
    <property type="match status" value="1"/>
</dbReference>
<name>A0A941D9M1_9MICO</name>
<evidence type="ECO:0000256" key="2">
    <source>
        <dbReference type="ARBA" id="ARBA00023082"/>
    </source>
</evidence>
<evidence type="ECO:0000259" key="5">
    <source>
        <dbReference type="Pfam" id="PF04539"/>
    </source>
</evidence>
<evidence type="ECO:0000256" key="4">
    <source>
        <dbReference type="ARBA" id="ARBA00023163"/>
    </source>
</evidence>
<feature type="domain" description="RNA polymerase sigma-70 region 3" evidence="5">
    <location>
        <begin position="114"/>
        <end position="184"/>
    </location>
</feature>
<dbReference type="GO" id="GO:0003677">
    <property type="term" value="F:DNA binding"/>
    <property type="evidence" value="ECO:0007669"/>
    <property type="project" value="UniProtKB-KW"/>
</dbReference>
<protein>
    <submittedName>
        <fullName evidence="8">Sigma-70 family RNA polymerase sigma factor</fullName>
    </submittedName>
</protein>
<keyword evidence="3" id="KW-0238">DNA-binding</keyword>
<dbReference type="InterPro" id="IPR007627">
    <property type="entry name" value="RNA_pol_sigma70_r2"/>
</dbReference>
<dbReference type="InterPro" id="IPR013325">
    <property type="entry name" value="RNA_pol_sigma_r2"/>
</dbReference>
<dbReference type="InterPro" id="IPR007630">
    <property type="entry name" value="RNA_pol_sigma70_r4"/>
</dbReference>
<keyword evidence="9" id="KW-1185">Reference proteome</keyword>
<sequence length="255" mass="27923">MTQTQTDDDLSTEDLLLDLSGTEDPDDRARLVSAVVSRTLPLADQIAGSYFRRGLERDDLLQVARAALVAAVHRYRPDAGHGFAAFAVPTIRGELRRHFRDSGWVVRPPRGLQELRAEVTRADEDLRHHLGRDASPDEVAEALGRTVDEVRDAMACASAFTPSSLDAPTAWGGSLGDLLPDAHDEADLVATRAAVRAEIARLGPRDRRILVLRFVEERSQREIGEDIGVSQMQVSRLLAALLDRLRDGLGHVTAA</sequence>
<dbReference type="InterPro" id="IPR007624">
    <property type="entry name" value="RNA_pol_sigma70_r3"/>
</dbReference>
<dbReference type="RefSeq" id="WP_211603817.1">
    <property type="nucleotide sequence ID" value="NZ_JAGSNF010000019.1"/>
</dbReference>
<dbReference type="Gene3D" id="1.20.140.160">
    <property type="match status" value="1"/>
</dbReference>
<dbReference type="Pfam" id="PF04542">
    <property type="entry name" value="Sigma70_r2"/>
    <property type="match status" value="1"/>
</dbReference>